<dbReference type="EMBL" id="LJBN01000167">
    <property type="protein sequence ID" value="OOQ85614.1"/>
    <property type="molecule type" value="Genomic_DNA"/>
</dbReference>
<gene>
    <name evidence="2" type="ORF">PEBR_25438</name>
</gene>
<protein>
    <submittedName>
        <fullName evidence="2">Putative HypA protein</fullName>
    </submittedName>
</protein>
<accession>A0A1S9RJA1</accession>
<evidence type="ECO:0000256" key="1">
    <source>
        <dbReference type="ARBA" id="ARBA00023002"/>
    </source>
</evidence>
<organism evidence="2 3">
    <name type="scientific">Penicillium brasilianum</name>
    <dbReference type="NCBI Taxonomy" id="104259"/>
    <lineage>
        <taxon>Eukaryota</taxon>
        <taxon>Fungi</taxon>
        <taxon>Dikarya</taxon>
        <taxon>Ascomycota</taxon>
        <taxon>Pezizomycotina</taxon>
        <taxon>Eurotiomycetes</taxon>
        <taxon>Eurotiomycetidae</taxon>
        <taxon>Eurotiales</taxon>
        <taxon>Aspergillaceae</taxon>
        <taxon>Penicillium</taxon>
    </lineage>
</organism>
<dbReference type="Proteomes" id="UP000190744">
    <property type="component" value="Unassembled WGS sequence"/>
</dbReference>
<evidence type="ECO:0000313" key="2">
    <source>
        <dbReference type="EMBL" id="OOQ85614.1"/>
    </source>
</evidence>
<dbReference type="PANTHER" id="PTHR35870">
    <property type="entry name" value="PROTEIN, PUTATIVE (AFU_ORTHOLOGUE AFUA_5G03330)-RELATED"/>
    <property type="match status" value="1"/>
</dbReference>
<keyword evidence="1" id="KW-0560">Oxidoreductase</keyword>
<dbReference type="PANTHER" id="PTHR35870:SF1">
    <property type="entry name" value="PROTEIN, PUTATIVE (AFU_ORTHOLOGUE AFUA_5G03330)-RELATED"/>
    <property type="match status" value="1"/>
</dbReference>
<sequence length="577" mass="64827">MSRALAQMTSIRGNGVPNPRYLRFSGSSSGLYTSPSLLELFPVGPYRLTESVWQSYWVIFPRTITPRNIGFETPTANKLLYRTIIRLPGSLPGVRAFATNTLPPQRSVGCTVTLPKRLYAASRSRFARRNSAFLSTMATARKIQLSAQTDTGIFSSGIREDTARAASEALQTDMESHHVFFNDDGFHNHIPHSLLSIYALGGSPEDIRAAYERNTSYQRKVVPAVVEVIEEMNKTGDFKEYLGKEKHYPNFLSFFQRQIDEKGVGAVLNEYLFAETEQAENMLCRLWGGLVHPLIHLGFGLEFNQPAIVAQALAQAAVHEDRLGRDLFLPAEKLAGGIGKPGKKSLRQLLEEIRKDETLSRSVKNTDVNKIRDGVMHRAPQEMRQYAAQYTVSEDQVEERLADMINNVVYYTSAAQRPNKAVKLDFFFIHCVNSSIFFSKLAHLPELSQRTRLRLLEWKGRMDLLMYVSRGCPKLLRDEITNYPVKNDWSTLFARAASHPVDDGHLAKFVRAAAHGEKACKPFESQGPQAMPVSGNMWLQIGNLAIDSTVGDEDGAMWIRSTGFDEAWQHVPGRARL</sequence>
<reference evidence="3" key="1">
    <citation type="submission" date="2015-09" db="EMBL/GenBank/DDBJ databases">
        <authorList>
            <person name="Fill T.P."/>
            <person name="Baretta J.F."/>
            <person name="de Almeida L.G."/>
            <person name="Rocha M."/>
            <person name="de Souza D.H."/>
            <person name="Malavazi I."/>
            <person name="Cerdeira L.T."/>
            <person name="Hong H."/>
            <person name="Samborskyy M."/>
            <person name="de Vasconcelos A.T."/>
            <person name="Leadlay P."/>
            <person name="Rodrigues-Filho E."/>
        </authorList>
    </citation>
    <scope>NUCLEOTIDE SEQUENCE [LARGE SCALE GENOMIC DNA]</scope>
    <source>
        <strain evidence="3">LaBioMMi 136</strain>
    </source>
</reference>
<evidence type="ECO:0000313" key="3">
    <source>
        <dbReference type="Proteomes" id="UP000190744"/>
    </source>
</evidence>
<comment type="caution">
    <text evidence="2">The sequence shown here is derived from an EMBL/GenBank/DDBJ whole genome shotgun (WGS) entry which is preliminary data.</text>
</comment>
<dbReference type="GO" id="GO:0016491">
    <property type="term" value="F:oxidoreductase activity"/>
    <property type="evidence" value="ECO:0007669"/>
    <property type="project" value="UniProtKB-KW"/>
</dbReference>
<dbReference type="Pfam" id="PF14027">
    <property type="entry name" value="Questin_oxidase"/>
    <property type="match status" value="1"/>
</dbReference>
<proteinExistence type="predicted"/>
<name>A0A1S9RJA1_PENBI</name>
<dbReference type="InterPro" id="IPR025337">
    <property type="entry name" value="Questin_oxidase-like"/>
</dbReference>
<dbReference type="AlphaFoldDB" id="A0A1S9RJA1"/>